<dbReference type="InterPro" id="IPR000182">
    <property type="entry name" value="GNAT_dom"/>
</dbReference>
<evidence type="ECO:0000259" key="1">
    <source>
        <dbReference type="PROSITE" id="PS51186"/>
    </source>
</evidence>
<accession>A0A0L0QJT7</accession>
<comment type="caution">
    <text evidence="2">The sequence shown here is derived from an EMBL/GenBank/DDBJ whole genome shotgun (WGS) entry which is preliminary data.</text>
</comment>
<organism evidence="2 3">
    <name type="scientific">Virgibacillus pantothenticus</name>
    <dbReference type="NCBI Taxonomy" id="1473"/>
    <lineage>
        <taxon>Bacteria</taxon>
        <taxon>Bacillati</taxon>
        <taxon>Bacillota</taxon>
        <taxon>Bacilli</taxon>
        <taxon>Bacillales</taxon>
        <taxon>Bacillaceae</taxon>
        <taxon>Virgibacillus</taxon>
    </lineage>
</organism>
<dbReference type="Gene3D" id="3.40.630.30">
    <property type="match status" value="1"/>
</dbReference>
<reference evidence="3" key="1">
    <citation type="submission" date="2015-07" db="EMBL/GenBank/DDBJ databases">
        <title>Fjat-10053 dsm26.</title>
        <authorList>
            <person name="Liu B."/>
            <person name="Wang J."/>
            <person name="Zhu Y."/>
            <person name="Liu G."/>
            <person name="Chen Q."/>
            <person name="Chen Z."/>
            <person name="Lan J."/>
            <person name="Che J."/>
            <person name="Ge C."/>
            <person name="Shi H."/>
            <person name="Pan Z."/>
            <person name="Liu X."/>
        </authorList>
    </citation>
    <scope>NUCLEOTIDE SEQUENCE [LARGE SCALE GENOMIC DNA]</scope>
    <source>
        <strain evidence="3">DSM 26</strain>
    </source>
</reference>
<feature type="domain" description="N-acetyltransferase" evidence="1">
    <location>
        <begin position="1"/>
        <end position="152"/>
    </location>
</feature>
<dbReference type="SUPFAM" id="SSF55729">
    <property type="entry name" value="Acyl-CoA N-acyltransferases (Nat)"/>
    <property type="match status" value="1"/>
</dbReference>
<dbReference type="GeneID" id="66871758"/>
<gene>
    <name evidence="2" type="ORF">AFK71_09345</name>
</gene>
<dbReference type="Proteomes" id="UP000036780">
    <property type="component" value="Unassembled WGS sequence"/>
</dbReference>
<dbReference type="InterPro" id="IPR050276">
    <property type="entry name" value="MshD_Acetyltransferase"/>
</dbReference>
<dbReference type="AlphaFoldDB" id="A0A0L0QJT7"/>
<dbReference type="InterPro" id="IPR016181">
    <property type="entry name" value="Acyl_CoA_acyltransferase"/>
</dbReference>
<dbReference type="PATRIC" id="fig|1473.5.peg.338"/>
<proteinExistence type="predicted"/>
<name>A0A0L0QJT7_VIRPA</name>
<dbReference type="CDD" id="cd04301">
    <property type="entry name" value="NAT_SF"/>
    <property type="match status" value="1"/>
</dbReference>
<evidence type="ECO:0000313" key="2">
    <source>
        <dbReference type="EMBL" id="KNE18794.1"/>
    </source>
</evidence>
<sequence>MKIRELGIEDFSTHKDTILEMLIDSYTSNFGVSYKTSISIAYEKIDQIPCYLEQNNAILVGAFEKGKLIGIVWLYKHKYFNELRLHINQIIIEKNCRGKGIGTILITEVQKIAKDKGIRTIDLLVSESNLKVVELYNSLGFITERRRMKKEL</sequence>
<protein>
    <recommendedName>
        <fullName evidence="1">N-acetyltransferase domain-containing protein</fullName>
    </recommendedName>
</protein>
<dbReference type="PROSITE" id="PS51186">
    <property type="entry name" value="GNAT"/>
    <property type="match status" value="1"/>
</dbReference>
<keyword evidence="3" id="KW-1185">Reference proteome</keyword>
<dbReference type="GO" id="GO:0016747">
    <property type="term" value="F:acyltransferase activity, transferring groups other than amino-acyl groups"/>
    <property type="evidence" value="ECO:0007669"/>
    <property type="project" value="InterPro"/>
</dbReference>
<dbReference type="PANTHER" id="PTHR43617">
    <property type="entry name" value="L-AMINO ACID N-ACETYLTRANSFERASE"/>
    <property type="match status" value="1"/>
</dbReference>
<evidence type="ECO:0000313" key="3">
    <source>
        <dbReference type="Proteomes" id="UP000036780"/>
    </source>
</evidence>
<dbReference type="RefSeq" id="WP_050351282.1">
    <property type="nucleotide sequence ID" value="NZ_CP073011.1"/>
</dbReference>
<dbReference type="Pfam" id="PF00583">
    <property type="entry name" value="Acetyltransf_1"/>
    <property type="match status" value="1"/>
</dbReference>
<dbReference type="EMBL" id="LGTO01000007">
    <property type="protein sequence ID" value="KNE18794.1"/>
    <property type="molecule type" value="Genomic_DNA"/>
</dbReference>